<evidence type="ECO:0000313" key="2">
    <source>
        <dbReference type="EMBL" id="GIG04498.1"/>
    </source>
</evidence>
<keyword evidence="1" id="KW-0175">Coiled coil</keyword>
<sequence>MWRRRARARDRIEQLEARVRSLELDAELHDMAAAGLRDRLDRLDAYLQPAPADQPVEFGSGVHDITDFNPDLEVLGRFVDELVSDMGLRQQLLHCWYRHPSAVLLLEALREQQDVRESNYGRWVWDMEVNKAELRTVFRRCRAGHVEEVNSWHDEAYREAYARHSAALRAAGREQLAATIDSISPFVEHLVLLFGLQHDVLHCWIKHAQVISTLRALRSTMRMHNLQGCVHTVRESRLDLRLAFRRCRAGHMDDLAGWRESTYREDFAGYVRGLPAAQEED</sequence>
<reference evidence="2 3" key="1">
    <citation type="submission" date="2021-01" db="EMBL/GenBank/DDBJ databases">
        <title>Whole genome shotgun sequence of Catellatospora coxensis NBRC 107359.</title>
        <authorList>
            <person name="Komaki H."/>
            <person name="Tamura T."/>
        </authorList>
    </citation>
    <scope>NUCLEOTIDE SEQUENCE [LARGE SCALE GENOMIC DNA]</scope>
    <source>
        <strain evidence="2 3">NBRC 107359</strain>
    </source>
</reference>
<proteinExistence type="predicted"/>
<organism evidence="2 3">
    <name type="scientific">Catellatospora coxensis</name>
    <dbReference type="NCBI Taxonomy" id="310354"/>
    <lineage>
        <taxon>Bacteria</taxon>
        <taxon>Bacillati</taxon>
        <taxon>Actinomycetota</taxon>
        <taxon>Actinomycetes</taxon>
        <taxon>Micromonosporales</taxon>
        <taxon>Micromonosporaceae</taxon>
        <taxon>Catellatospora</taxon>
    </lineage>
</organism>
<dbReference type="EMBL" id="BONI01000007">
    <property type="protein sequence ID" value="GIG04498.1"/>
    <property type="molecule type" value="Genomic_DNA"/>
</dbReference>
<keyword evidence="3" id="KW-1185">Reference proteome</keyword>
<name>A0A8J3KQQ1_9ACTN</name>
<dbReference type="RefSeq" id="WP_203689370.1">
    <property type="nucleotide sequence ID" value="NZ_BAAALC010000006.1"/>
</dbReference>
<evidence type="ECO:0000256" key="1">
    <source>
        <dbReference type="SAM" id="Coils"/>
    </source>
</evidence>
<protein>
    <submittedName>
        <fullName evidence="2">Uncharacterized protein</fullName>
    </submittedName>
</protein>
<gene>
    <name evidence="2" type="ORF">Cco03nite_11980</name>
</gene>
<dbReference type="Proteomes" id="UP000630887">
    <property type="component" value="Unassembled WGS sequence"/>
</dbReference>
<comment type="caution">
    <text evidence="2">The sequence shown here is derived from an EMBL/GenBank/DDBJ whole genome shotgun (WGS) entry which is preliminary data.</text>
</comment>
<feature type="coiled-coil region" evidence="1">
    <location>
        <begin position="5"/>
        <end position="32"/>
    </location>
</feature>
<dbReference type="AlphaFoldDB" id="A0A8J3KQQ1"/>
<evidence type="ECO:0000313" key="3">
    <source>
        <dbReference type="Proteomes" id="UP000630887"/>
    </source>
</evidence>
<accession>A0A8J3KQQ1</accession>